<keyword evidence="7" id="KW-0472">Membrane</keyword>
<dbReference type="GO" id="GO:0046677">
    <property type="term" value="P:response to antibiotic"/>
    <property type="evidence" value="ECO:0007669"/>
    <property type="project" value="UniProtKB-KW"/>
</dbReference>
<dbReference type="InterPro" id="IPR005894">
    <property type="entry name" value="DrrA"/>
</dbReference>
<evidence type="ECO:0000256" key="8">
    <source>
        <dbReference type="ARBA" id="ARBA00023251"/>
    </source>
</evidence>
<dbReference type="GO" id="GO:0016887">
    <property type="term" value="F:ATP hydrolysis activity"/>
    <property type="evidence" value="ECO:0007669"/>
    <property type="project" value="InterPro"/>
</dbReference>
<feature type="domain" description="ABC transporter" evidence="10">
    <location>
        <begin position="31"/>
        <end position="261"/>
    </location>
</feature>
<dbReference type="PANTHER" id="PTHR42711:SF19">
    <property type="entry name" value="DOXORUBICIN RESISTANCE ATP-BINDING PROTEIN DRRA"/>
    <property type="match status" value="1"/>
</dbReference>
<name>A0A5C4JFP4_9ACTN</name>
<dbReference type="InterPro" id="IPR050763">
    <property type="entry name" value="ABC_transporter_ATP-binding"/>
</dbReference>
<comment type="subcellular location">
    <subcellularLocation>
        <location evidence="1">Cell membrane</location>
        <topology evidence="1">Peripheral membrane protein</topology>
        <orientation evidence="1">Cytoplasmic side</orientation>
    </subcellularLocation>
</comment>
<evidence type="ECO:0000259" key="10">
    <source>
        <dbReference type="PROSITE" id="PS50893"/>
    </source>
</evidence>
<proteinExistence type="inferred from homology"/>
<comment type="similarity">
    <text evidence="9">Belongs to the ABC transporter superfamily. Drug exporter-1 (DrugE1) (TC 3.A.1.105) family.</text>
</comment>
<dbReference type="GO" id="GO:1900753">
    <property type="term" value="P:doxorubicin transport"/>
    <property type="evidence" value="ECO:0007669"/>
    <property type="project" value="InterPro"/>
</dbReference>
<dbReference type="GO" id="GO:0005886">
    <property type="term" value="C:plasma membrane"/>
    <property type="evidence" value="ECO:0007669"/>
    <property type="project" value="UniProtKB-SubCell"/>
</dbReference>
<dbReference type="Gene3D" id="3.40.50.300">
    <property type="entry name" value="P-loop containing nucleotide triphosphate hydrolases"/>
    <property type="match status" value="1"/>
</dbReference>
<evidence type="ECO:0000256" key="7">
    <source>
        <dbReference type="ARBA" id="ARBA00023136"/>
    </source>
</evidence>
<keyword evidence="3" id="KW-1003">Cell membrane</keyword>
<organism evidence="11 12">
    <name type="scientific">Actinomadura soli</name>
    <dbReference type="NCBI Taxonomy" id="2508997"/>
    <lineage>
        <taxon>Bacteria</taxon>
        <taxon>Bacillati</taxon>
        <taxon>Actinomycetota</taxon>
        <taxon>Actinomycetes</taxon>
        <taxon>Streptosporangiales</taxon>
        <taxon>Thermomonosporaceae</taxon>
        <taxon>Actinomadura</taxon>
    </lineage>
</organism>
<keyword evidence="6" id="KW-1278">Translocase</keyword>
<comment type="caution">
    <text evidence="11">The sequence shown here is derived from an EMBL/GenBank/DDBJ whole genome shotgun (WGS) entry which is preliminary data.</text>
</comment>
<dbReference type="Proteomes" id="UP000309174">
    <property type="component" value="Unassembled WGS sequence"/>
</dbReference>
<keyword evidence="8" id="KW-0046">Antibiotic resistance</keyword>
<accession>A0A5C4JFP4</accession>
<evidence type="ECO:0000256" key="6">
    <source>
        <dbReference type="ARBA" id="ARBA00022967"/>
    </source>
</evidence>
<keyword evidence="4" id="KW-0547">Nucleotide-binding</keyword>
<dbReference type="Pfam" id="PF00005">
    <property type="entry name" value="ABC_tran"/>
    <property type="match status" value="1"/>
</dbReference>
<keyword evidence="5 11" id="KW-0067">ATP-binding</keyword>
<keyword evidence="12" id="KW-1185">Reference proteome</keyword>
<dbReference type="NCBIfam" id="TIGR01188">
    <property type="entry name" value="drrA"/>
    <property type="match status" value="1"/>
</dbReference>
<keyword evidence="2" id="KW-0813">Transport</keyword>
<gene>
    <name evidence="11" type="ORF">ETD83_10620</name>
</gene>
<dbReference type="InterPro" id="IPR003593">
    <property type="entry name" value="AAA+_ATPase"/>
</dbReference>
<evidence type="ECO:0000256" key="9">
    <source>
        <dbReference type="ARBA" id="ARBA00049985"/>
    </source>
</evidence>
<dbReference type="EMBL" id="VCKW01000040">
    <property type="protein sequence ID" value="TMR03443.1"/>
    <property type="molecule type" value="Genomic_DNA"/>
</dbReference>
<evidence type="ECO:0000256" key="1">
    <source>
        <dbReference type="ARBA" id="ARBA00004413"/>
    </source>
</evidence>
<dbReference type="InterPro" id="IPR027417">
    <property type="entry name" value="P-loop_NTPase"/>
</dbReference>
<reference evidence="11 12" key="1">
    <citation type="submission" date="2019-05" db="EMBL/GenBank/DDBJ databases">
        <title>Draft genome sequence of Actinomadura sp. 14C53.</title>
        <authorList>
            <person name="Saricaoglu S."/>
            <person name="Isik K."/>
        </authorList>
    </citation>
    <scope>NUCLEOTIDE SEQUENCE [LARGE SCALE GENOMIC DNA]</scope>
    <source>
        <strain evidence="11 12">14C53</strain>
    </source>
</reference>
<dbReference type="GO" id="GO:0043215">
    <property type="term" value="P:daunorubicin transport"/>
    <property type="evidence" value="ECO:0007669"/>
    <property type="project" value="InterPro"/>
</dbReference>
<dbReference type="PROSITE" id="PS00211">
    <property type="entry name" value="ABC_TRANSPORTER_1"/>
    <property type="match status" value="1"/>
</dbReference>
<dbReference type="SUPFAM" id="SSF52540">
    <property type="entry name" value="P-loop containing nucleoside triphosphate hydrolases"/>
    <property type="match status" value="1"/>
</dbReference>
<dbReference type="PROSITE" id="PS50893">
    <property type="entry name" value="ABC_TRANSPORTER_2"/>
    <property type="match status" value="1"/>
</dbReference>
<evidence type="ECO:0000256" key="4">
    <source>
        <dbReference type="ARBA" id="ARBA00022741"/>
    </source>
</evidence>
<dbReference type="AlphaFoldDB" id="A0A5C4JFP4"/>
<dbReference type="PANTHER" id="PTHR42711">
    <property type="entry name" value="ABC TRANSPORTER ATP-BINDING PROTEIN"/>
    <property type="match status" value="1"/>
</dbReference>
<sequence length="341" mass="35694">MAEPLRAVLAREAVGPAETAGRGGRAVTPVLQSEGLVKRFGDVTALAGLDLVAEPGRVVALLGPNGAGKTTFVRSVATLVRPDGGTLRVAGIDAVRDPARVRRIIGLAGQHATVEAAMTGRENLEMIARLFGQGRRAARASARNVLERLALDEAADRLVRTYSGGMRRRLDLGASLVGAPRLLLLDEPTTGLDPRSRIGLWDAIGDLVAGGTDVLLTTQYLDEADRLADQVVIIDRGRVVAEGTPRELKSRVGGDLVEVRVRDHAAVAPAARALEGVGPVQTDASSLLLTMPAGNGPDDLVKAVHALAGHHAAIADIALRRPTLDEVFLSLTAATPERSPT</sequence>
<dbReference type="GO" id="GO:0005524">
    <property type="term" value="F:ATP binding"/>
    <property type="evidence" value="ECO:0007669"/>
    <property type="project" value="UniProtKB-KW"/>
</dbReference>
<evidence type="ECO:0000313" key="12">
    <source>
        <dbReference type="Proteomes" id="UP000309174"/>
    </source>
</evidence>
<evidence type="ECO:0000256" key="2">
    <source>
        <dbReference type="ARBA" id="ARBA00022448"/>
    </source>
</evidence>
<evidence type="ECO:0000313" key="11">
    <source>
        <dbReference type="EMBL" id="TMR03443.1"/>
    </source>
</evidence>
<evidence type="ECO:0000256" key="3">
    <source>
        <dbReference type="ARBA" id="ARBA00022475"/>
    </source>
</evidence>
<dbReference type="InterPro" id="IPR017871">
    <property type="entry name" value="ABC_transporter-like_CS"/>
</dbReference>
<dbReference type="Pfam" id="PF13732">
    <property type="entry name" value="DrrA1-3_C"/>
    <property type="match status" value="1"/>
</dbReference>
<protein>
    <submittedName>
        <fullName evidence="11">ATP-binding cassette domain-containing protein</fullName>
    </submittedName>
</protein>
<dbReference type="InterPro" id="IPR025302">
    <property type="entry name" value="DrrA1/2-like_C"/>
</dbReference>
<dbReference type="SMART" id="SM00382">
    <property type="entry name" value="AAA"/>
    <property type="match status" value="1"/>
</dbReference>
<evidence type="ECO:0000256" key="5">
    <source>
        <dbReference type="ARBA" id="ARBA00022840"/>
    </source>
</evidence>
<dbReference type="OrthoDB" id="9804819at2"/>
<dbReference type="InterPro" id="IPR003439">
    <property type="entry name" value="ABC_transporter-like_ATP-bd"/>
</dbReference>